<protein>
    <submittedName>
        <fullName evidence="1">Uncharacterized protein</fullName>
    </submittedName>
</protein>
<name>A0A9P6HUD4_9PEZI</name>
<sequence length="218" mass="24644">MTMLEDIRDGLLHVPDTEDSVADSDTAPIYLNWGFTIYRTEYGGSSEQNWQALLANIRAQVAEELDVHREDDDQQETIDQLLNLFRIDFRSDATLLQGKSIDELRQLFLNPADTGDTRPPLNADAPTRPPQYGYFLLADTEVLGSPDSWVKCVQADYMAANYVPRNARVGGQRYFGWMKMTTRSLLELWNELAARALDSIAPETVGGMHLITWDGELD</sequence>
<dbReference type="OrthoDB" id="6499973at2759"/>
<dbReference type="GeneID" id="62167169"/>
<gene>
    <name evidence="1" type="ORF">CkaCkLH20_11381</name>
</gene>
<dbReference type="RefSeq" id="XP_038740673.1">
    <property type="nucleotide sequence ID" value="XM_038894095.1"/>
</dbReference>
<dbReference type="AlphaFoldDB" id="A0A9P6HUD4"/>
<reference evidence="1" key="2">
    <citation type="submission" date="2020-11" db="EMBL/GenBank/DDBJ databases">
        <title>Whole genome sequencing of Colletotrichum sp.</title>
        <authorList>
            <person name="Li H."/>
        </authorList>
    </citation>
    <scope>NUCLEOTIDE SEQUENCE</scope>
    <source>
        <strain evidence="1">CkLH20</strain>
    </source>
</reference>
<comment type="caution">
    <text evidence="1">The sequence shown here is derived from an EMBL/GenBank/DDBJ whole genome shotgun (WGS) entry which is preliminary data.</text>
</comment>
<dbReference type="EMBL" id="JAATWM020000047">
    <property type="protein sequence ID" value="KAF9871212.1"/>
    <property type="molecule type" value="Genomic_DNA"/>
</dbReference>
<organism evidence="1 2">
    <name type="scientific">Colletotrichum karsti</name>
    <dbReference type="NCBI Taxonomy" id="1095194"/>
    <lineage>
        <taxon>Eukaryota</taxon>
        <taxon>Fungi</taxon>
        <taxon>Dikarya</taxon>
        <taxon>Ascomycota</taxon>
        <taxon>Pezizomycotina</taxon>
        <taxon>Sordariomycetes</taxon>
        <taxon>Hypocreomycetidae</taxon>
        <taxon>Glomerellales</taxon>
        <taxon>Glomerellaceae</taxon>
        <taxon>Colletotrichum</taxon>
        <taxon>Colletotrichum boninense species complex</taxon>
    </lineage>
</organism>
<dbReference type="Proteomes" id="UP000781932">
    <property type="component" value="Unassembled WGS sequence"/>
</dbReference>
<evidence type="ECO:0000313" key="1">
    <source>
        <dbReference type="EMBL" id="KAF9871212.1"/>
    </source>
</evidence>
<reference evidence="1" key="1">
    <citation type="submission" date="2020-03" db="EMBL/GenBank/DDBJ databases">
        <authorList>
            <person name="He L."/>
        </authorList>
    </citation>
    <scope>NUCLEOTIDE SEQUENCE</scope>
    <source>
        <strain evidence="1">CkLH20</strain>
    </source>
</reference>
<evidence type="ECO:0000313" key="2">
    <source>
        <dbReference type="Proteomes" id="UP000781932"/>
    </source>
</evidence>
<keyword evidence="2" id="KW-1185">Reference proteome</keyword>
<accession>A0A9P6HUD4</accession>
<proteinExistence type="predicted"/>